<protein>
    <submittedName>
        <fullName evidence="2">Uncharacterized protein</fullName>
    </submittedName>
</protein>
<dbReference type="AlphaFoldDB" id="A0A6M3J2R5"/>
<feature type="region of interest" description="Disordered" evidence="1">
    <location>
        <begin position="1"/>
        <end position="22"/>
    </location>
</feature>
<evidence type="ECO:0000313" key="2">
    <source>
        <dbReference type="EMBL" id="QJA64153.1"/>
    </source>
</evidence>
<dbReference type="EMBL" id="MT141514">
    <property type="protein sequence ID" value="QJA64153.1"/>
    <property type="molecule type" value="Genomic_DNA"/>
</dbReference>
<name>A0A6M3J2R5_9ZZZZ</name>
<evidence type="ECO:0000256" key="1">
    <source>
        <dbReference type="SAM" id="MobiDB-lite"/>
    </source>
</evidence>
<evidence type="ECO:0000313" key="3">
    <source>
        <dbReference type="EMBL" id="QJA82459.1"/>
    </source>
</evidence>
<dbReference type="EMBL" id="MT142488">
    <property type="protein sequence ID" value="QJA82459.1"/>
    <property type="molecule type" value="Genomic_DNA"/>
</dbReference>
<reference evidence="2" key="1">
    <citation type="submission" date="2020-03" db="EMBL/GenBank/DDBJ databases">
        <title>The deep terrestrial virosphere.</title>
        <authorList>
            <person name="Holmfeldt K."/>
            <person name="Nilsson E."/>
            <person name="Simone D."/>
            <person name="Lopez-Fernandez M."/>
            <person name="Wu X."/>
            <person name="de Brujin I."/>
            <person name="Lundin D."/>
            <person name="Andersson A."/>
            <person name="Bertilsson S."/>
            <person name="Dopson M."/>
        </authorList>
    </citation>
    <scope>NUCLEOTIDE SEQUENCE</scope>
    <source>
        <strain evidence="3">MM415A00402</strain>
        <strain evidence="2">MM415B00534</strain>
        <strain evidence="4">TM448B00727</strain>
    </source>
</reference>
<proteinExistence type="predicted"/>
<accession>A0A6M3J2R5</accession>
<sequence>MSERGTIGLVSTEEADDGSWLEDPEVSPEFWPVHMIWLAQNNVVMDPTLSEQKQRESANIGLQVIKWDSWEVAINMSTQWHGKIPPEHFSVEFAGTLVGILSPFQQVRTCWHCGLGSPRAGDSFRRDRMFVYSVFPKLRNGQDMPRCLPFVLPAHACRGPLKDGLLRRTCGAFDWFGLTVTREEFKRSAEERLARLQDDESYLGGIGKLDATSYTRARDAQ</sequence>
<feature type="compositionally biased region" description="Acidic residues" evidence="1">
    <location>
        <begin position="13"/>
        <end position="22"/>
    </location>
</feature>
<organism evidence="2">
    <name type="scientific">viral metagenome</name>
    <dbReference type="NCBI Taxonomy" id="1070528"/>
    <lineage>
        <taxon>unclassified sequences</taxon>
        <taxon>metagenomes</taxon>
        <taxon>organismal metagenomes</taxon>
    </lineage>
</organism>
<dbReference type="EMBL" id="MT144651">
    <property type="protein sequence ID" value="QJH96434.1"/>
    <property type="molecule type" value="Genomic_DNA"/>
</dbReference>
<gene>
    <name evidence="3" type="ORF">MM415A00402_0012</name>
    <name evidence="2" type="ORF">MM415B00534_0012</name>
    <name evidence="4" type="ORF">TM448B00727_0012</name>
</gene>
<evidence type="ECO:0000313" key="4">
    <source>
        <dbReference type="EMBL" id="QJH96434.1"/>
    </source>
</evidence>